<protein>
    <submittedName>
        <fullName evidence="1">Uncharacterized protein</fullName>
    </submittedName>
</protein>
<accession>A0ABQ5JC22</accession>
<comment type="caution">
    <text evidence="1">The sequence shown here is derived from an EMBL/GenBank/DDBJ whole genome shotgun (WGS) entry which is preliminary data.</text>
</comment>
<dbReference type="Proteomes" id="UP001151760">
    <property type="component" value="Unassembled WGS sequence"/>
</dbReference>
<keyword evidence="2" id="KW-1185">Reference proteome</keyword>
<proteinExistence type="predicted"/>
<gene>
    <name evidence="1" type="ORF">Tco_1131991</name>
</gene>
<organism evidence="1 2">
    <name type="scientific">Tanacetum coccineum</name>
    <dbReference type="NCBI Taxonomy" id="301880"/>
    <lineage>
        <taxon>Eukaryota</taxon>
        <taxon>Viridiplantae</taxon>
        <taxon>Streptophyta</taxon>
        <taxon>Embryophyta</taxon>
        <taxon>Tracheophyta</taxon>
        <taxon>Spermatophyta</taxon>
        <taxon>Magnoliopsida</taxon>
        <taxon>eudicotyledons</taxon>
        <taxon>Gunneridae</taxon>
        <taxon>Pentapetalae</taxon>
        <taxon>asterids</taxon>
        <taxon>campanulids</taxon>
        <taxon>Asterales</taxon>
        <taxon>Asteraceae</taxon>
        <taxon>Asteroideae</taxon>
        <taxon>Anthemideae</taxon>
        <taxon>Anthemidinae</taxon>
        <taxon>Tanacetum</taxon>
    </lineage>
</organism>
<reference evidence="1" key="2">
    <citation type="submission" date="2022-01" db="EMBL/GenBank/DDBJ databases">
        <authorList>
            <person name="Yamashiro T."/>
            <person name="Shiraishi A."/>
            <person name="Satake H."/>
            <person name="Nakayama K."/>
        </authorList>
    </citation>
    <scope>NUCLEOTIDE SEQUENCE</scope>
</reference>
<evidence type="ECO:0000313" key="2">
    <source>
        <dbReference type="Proteomes" id="UP001151760"/>
    </source>
</evidence>
<sequence>MLFESHFQQVGGCLSISKGSRLTPALRDEADSVFEGNHLDAKESVNKTNAHLETLPWTLKKVSFDDESKQNEAIPLSE</sequence>
<dbReference type="EMBL" id="BQNB010021742">
    <property type="protein sequence ID" value="GJU09595.1"/>
    <property type="molecule type" value="Genomic_DNA"/>
</dbReference>
<evidence type="ECO:0000313" key="1">
    <source>
        <dbReference type="EMBL" id="GJU09595.1"/>
    </source>
</evidence>
<reference evidence="1" key="1">
    <citation type="journal article" date="2022" name="Int. J. Mol. Sci.">
        <title>Draft Genome of Tanacetum Coccineum: Genomic Comparison of Closely Related Tanacetum-Family Plants.</title>
        <authorList>
            <person name="Yamashiro T."/>
            <person name="Shiraishi A."/>
            <person name="Nakayama K."/>
            <person name="Satake H."/>
        </authorList>
    </citation>
    <scope>NUCLEOTIDE SEQUENCE</scope>
</reference>
<name>A0ABQ5JC22_9ASTR</name>